<dbReference type="InterPro" id="IPR027417">
    <property type="entry name" value="P-loop_NTPase"/>
</dbReference>
<dbReference type="PANTHER" id="PTHR42771">
    <property type="entry name" value="IRON(3+)-HYDROXAMATE IMPORT ATP-BINDING PROTEIN FHUC"/>
    <property type="match status" value="1"/>
</dbReference>
<dbReference type="AlphaFoldDB" id="A0A0P1FZV0"/>
<keyword evidence="7 12" id="KW-0067">ATP-binding</keyword>
<accession>A0A0P1FZV0</accession>
<evidence type="ECO:0000256" key="8">
    <source>
        <dbReference type="ARBA" id="ARBA00023004"/>
    </source>
</evidence>
<keyword evidence="6" id="KW-0547">Nucleotide-binding</keyword>
<dbReference type="SMART" id="SM00382">
    <property type="entry name" value="AAA"/>
    <property type="match status" value="1"/>
</dbReference>
<dbReference type="GO" id="GO:0005886">
    <property type="term" value="C:plasma membrane"/>
    <property type="evidence" value="ECO:0007669"/>
    <property type="project" value="UniProtKB-SubCell"/>
</dbReference>
<dbReference type="PANTHER" id="PTHR42771:SF3">
    <property type="entry name" value="PETROBACTIN IMPORT ATP-BINDING PROTEIN YCLP"/>
    <property type="match status" value="1"/>
</dbReference>
<dbReference type="InterPro" id="IPR003439">
    <property type="entry name" value="ABC_transporter-like_ATP-bd"/>
</dbReference>
<dbReference type="SUPFAM" id="SSF52540">
    <property type="entry name" value="P-loop containing nucleoside triphosphate hydrolases"/>
    <property type="match status" value="1"/>
</dbReference>
<evidence type="ECO:0000313" key="13">
    <source>
        <dbReference type="Proteomes" id="UP000052022"/>
    </source>
</evidence>
<dbReference type="EMBL" id="CYSD01000002">
    <property type="protein sequence ID" value="CUH74846.1"/>
    <property type="molecule type" value="Genomic_DNA"/>
</dbReference>
<keyword evidence="3" id="KW-0813">Transport</keyword>
<dbReference type="InterPro" id="IPR017871">
    <property type="entry name" value="ABC_transporter-like_CS"/>
</dbReference>
<name>A0A0P1FZV0_9RHOB</name>
<evidence type="ECO:0000256" key="3">
    <source>
        <dbReference type="ARBA" id="ARBA00022448"/>
    </source>
</evidence>
<dbReference type="InterPro" id="IPR051535">
    <property type="entry name" value="Siderophore_ABC-ATPase"/>
</dbReference>
<proteinExistence type="inferred from homology"/>
<evidence type="ECO:0000256" key="1">
    <source>
        <dbReference type="ARBA" id="ARBA00004202"/>
    </source>
</evidence>
<dbReference type="FunFam" id="3.40.50.300:FF:000134">
    <property type="entry name" value="Iron-enterobactin ABC transporter ATP-binding protein"/>
    <property type="match status" value="1"/>
</dbReference>
<dbReference type="PROSITE" id="PS00211">
    <property type="entry name" value="ABC_TRANSPORTER_1"/>
    <property type="match status" value="1"/>
</dbReference>
<gene>
    <name evidence="12" type="primary">yusV</name>
    <name evidence="12" type="ORF">TRM7557_00108</name>
</gene>
<dbReference type="GO" id="GO:0005524">
    <property type="term" value="F:ATP binding"/>
    <property type="evidence" value="ECO:0007669"/>
    <property type="project" value="UniProtKB-KW"/>
</dbReference>
<dbReference type="PROSITE" id="PS50893">
    <property type="entry name" value="ABC_TRANSPORTER_2"/>
    <property type="match status" value="1"/>
</dbReference>
<evidence type="ECO:0000256" key="10">
    <source>
        <dbReference type="ARBA" id="ARBA00023136"/>
    </source>
</evidence>
<dbReference type="InterPro" id="IPR003593">
    <property type="entry name" value="AAA+_ATPase"/>
</dbReference>
<evidence type="ECO:0000256" key="7">
    <source>
        <dbReference type="ARBA" id="ARBA00022840"/>
    </source>
</evidence>
<comment type="subcellular location">
    <subcellularLocation>
        <location evidence="1">Cell membrane</location>
        <topology evidence="1">Peripheral membrane protein</topology>
    </subcellularLocation>
</comment>
<dbReference type="STRING" id="928856.SAMN04488049_11318"/>
<evidence type="ECO:0000256" key="6">
    <source>
        <dbReference type="ARBA" id="ARBA00022741"/>
    </source>
</evidence>
<keyword evidence="13" id="KW-1185">Reference proteome</keyword>
<sequence>MIQIDTLSHHIAGTPVLSDISLTLPQGKITALIGPNGAGKSTLLNAIGRQLEPQQGNITISGQNLRRFAPRDLAFQIAVVAQHLNVGSRIRVADLVGYGRWPHAQGRLRAEDRVMIDRALIQFDLQNLRHRFLDELSGGQRQRAFIAMAYAQDTNWLLLDEPLNNLDLKHARSLMAKLRELVDTQGKSVVIVLHDLNYTLSWADHVVAMRDGQLAFAGPTLDVATADALSDLYQTDINIAQTDRGTPLALYHR</sequence>
<comment type="similarity">
    <text evidence="2">Belongs to the ABC transporter superfamily.</text>
</comment>
<dbReference type="CDD" id="cd03214">
    <property type="entry name" value="ABC_Iron-Siderophores_B12_Hemin"/>
    <property type="match status" value="1"/>
</dbReference>
<dbReference type="Gene3D" id="3.40.50.300">
    <property type="entry name" value="P-loop containing nucleotide triphosphate hydrolases"/>
    <property type="match status" value="1"/>
</dbReference>
<keyword evidence="9" id="KW-0406">Ion transport</keyword>
<dbReference type="Proteomes" id="UP000052022">
    <property type="component" value="Unassembled WGS sequence"/>
</dbReference>
<evidence type="ECO:0000256" key="2">
    <source>
        <dbReference type="ARBA" id="ARBA00005417"/>
    </source>
</evidence>
<organism evidence="12 13">
    <name type="scientific">Tritonibacter multivorans</name>
    <dbReference type="NCBI Taxonomy" id="928856"/>
    <lineage>
        <taxon>Bacteria</taxon>
        <taxon>Pseudomonadati</taxon>
        <taxon>Pseudomonadota</taxon>
        <taxon>Alphaproteobacteria</taxon>
        <taxon>Rhodobacterales</taxon>
        <taxon>Paracoccaceae</taxon>
        <taxon>Tritonibacter</taxon>
    </lineage>
</organism>
<evidence type="ECO:0000256" key="5">
    <source>
        <dbReference type="ARBA" id="ARBA00022496"/>
    </source>
</evidence>
<dbReference type="GO" id="GO:0006826">
    <property type="term" value="P:iron ion transport"/>
    <property type="evidence" value="ECO:0007669"/>
    <property type="project" value="UniProtKB-KW"/>
</dbReference>
<dbReference type="Pfam" id="PF00005">
    <property type="entry name" value="ABC_tran"/>
    <property type="match status" value="1"/>
</dbReference>
<evidence type="ECO:0000259" key="11">
    <source>
        <dbReference type="PROSITE" id="PS50893"/>
    </source>
</evidence>
<keyword evidence="8" id="KW-0408">Iron</keyword>
<evidence type="ECO:0000256" key="4">
    <source>
        <dbReference type="ARBA" id="ARBA00022475"/>
    </source>
</evidence>
<dbReference type="GO" id="GO:0016887">
    <property type="term" value="F:ATP hydrolysis activity"/>
    <property type="evidence" value="ECO:0007669"/>
    <property type="project" value="InterPro"/>
</dbReference>
<keyword evidence="5" id="KW-0410">Iron transport</keyword>
<evidence type="ECO:0000313" key="12">
    <source>
        <dbReference type="EMBL" id="CUH74846.1"/>
    </source>
</evidence>
<dbReference type="OrthoDB" id="9805601at2"/>
<dbReference type="RefSeq" id="WP_058288269.1">
    <property type="nucleotide sequence ID" value="NZ_CYSD01000002.1"/>
</dbReference>
<reference evidence="12 13" key="1">
    <citation type="submission" date="2015-09" db="EMBL/GenBank/DDBJ databases">
        <authorList>
            <consortium name="Swine Surveillance"/>
        </authorList>
    </citation>
    <scope>NUCLEOTIDE SEQUENCE [LARGE SCALE GENOMIC DNA]</scope>
    <source>
        <strain evidence="12 13">CECT 7557</strain>
    </source>
</reference>
<evidence type="ECO:0000256" key="9">
    <source>
        <dbReference type="ARBA" id="ARBA00023065"/>
    </source>
</evidence>
<protein>
    <submittedName>
        <fullName evidence="12">Putative siderophore transport system ATP-binding protein YusV</fullName>
    </submittedName>
</protein>
<keyword evidence="10" id="KW-0472">Membrane</keyword>
<feature type="domain" description="ABC transporter" evidence="11">
    <location>
        <begin position="2"/>
        <end position="236"/>
    </location>
</feature>
<keyword evidence="4" id="KW-1003">Cell membrane</keyword>